<dbReference type="Proteomes" id="UP000218238">
    <property type="component" value="Unassembled WGS sequence"/>
</dbReference>
<dbReference type="RefSeq" id="WP_095721723.1">
    <property type="nucleotide sequence ID" value="NZ_NTFS01000095.1"/>
</dbReference>
<keyword evidence="9" id="KW-1185">Reference proteome</keyword>
<comment type="caution">
    <text evidence="8">The sequence shown here is derived from an EMBL/GenBank/DDBJ whole genome shotgun (WGS) entry which is preliminary data.</text>
</comment>
<dbReference type="InterPro" id="IPR050245">
    <property type="entry name" value="PrsA_foldase"/>
</dbReference>
<dbReference type="SUPFAM" id="SSF54534">
    <property type="entry name" value="FKBP-like"/>
    <property type="match status" value="1"/>
</dbReference>
<evidence type="ECO:0000256" key="2">
    <source>
        <dbReference type="ARBA" id="ARBA00013194"/>
    </source>
</evidence>
<evidence type="ECO:0000256" key="1">
    <source>
        <dbReference type="ARBA" id="ARBA00000971"/>
    </source>
</evidence>
<feature type="domain" description="PpiC" evidence="7">
    <location>
        <begin position="93"/>
        <end position="208"/>
    </location>
</feature>
<dbReference type="PANTHER" id="PTHR47245:SF1">
    <property type="entry name" value="FOLDASE PROTEIN PRSA"/>
    <property type="match status" value="1"/>
</dbReference>
<reference evidence="8 9" key="1">
    <citation type="submission" date="2017-08" db="EMBL/GenBank/DDBJ databases">
        <title>Draft genome sequence of filamentous cyanobacterium Calothrix elsteri CCALA 953.</title>
        <authorList>
            <person name="Gagunashvili A.N."/>
            <person name="Elster J."/>
            <person name="Andresson O.S."/>
        </authorList>
    </citation>
    <scope>NUCLEOTIDE SEQUENCE [LARGE SCALE GENOMIC DNA]</scope>
    <source>
        <strain evidence="8 9">CCALA 953</strain>
    </source>
</reference>
<dbReference type="AlphaFoldDB" id="A0A2A2TJZ2"/>
<proteinExistence type="predicted"/>
<dbReference type="Gene3D" id="3.10.50.40">
    <property type="match status" value="1"/>
</dbReference>
<keyword evidence="4 6" id="KW-0697">Rotamase</keyword>
<dbReference type="EC" id="5.2.1.8" evidence="2"/>
<dbReference type="EMBL" id="NTFS01000095">
    <property type="protein sequence ID" value="PAX55878.1"/>
    <property type="molecule type" value="Genomic_DNA"/>
</dbReference>
<comment type="catalytic activity">
    <reaction evidence="1">
        <text>[protein]-peptidylproline (omega=180) = [protein]-peptidylproline (omega=0)</text>
        <dbReference type="Rhea" id="RHEA:16237"/>
        <dbReference type="Rhea" id="RHEA-COMP:10747"/>
        <dbReference type="Rhea" id="RHEA-COMP:10748"/>
        <dbReference type="ChEBI" id="CHEBI:83833"/>
        <dbReference type="ChEBI" id="CHEBI:83834"/>
        <dbReference type="EC" id="5.2.1.8"/>
    </reaction>
</comment>
<protein>
    <recommendedName>
        <fullName evidence="2">peptidylprolyl isomerase</fullName>
        <ecNumber evidence="2">5.2.1.8</ecNumber>
    </recommendedName>
</protein>
<sequence length="260" mass="30203">MLHNLTISSYDIIHHLKLSCHVPDIVNAIASQKIIIDTAQKYAIAVTEEELQKEGDKLRLANKLVKAKDTWMWMEKHHLSLQNFEELVHTNVISRKLAQHLFANQVEAFFYQNQIEYTEVVTYEVVLNDRDLALELFYAVQEGEITFPDIARQYIENPEQRRTLGYQGSKHRNDFRPEIAAVVFAGTPQQILKPISTPKGVYLIWVEDIIQPTLNEEMRQKIIQDLFNTWLHQQVEINATKIQLLLAENLQSNDKILQSA</sequence>
<dbReference type="InterPro" id="IPR027304">
    <property type="entry name" value="Trigger_fact/SurA_dom_sf"/>
</dbReference>
<dbReference type="SUPFAM" id="SSF109998">
    <property type="entry name" value="Triger factor/SurA peptide-binding domain-like"/>
    <property type="match status" value="1"/>
</dbReference>
<dbReference type="OrthoDB" id="530022at2"/>
<evidence type="ECO:0000256" key="6">
    <source>
        <dbReference type="PROSITE-ProRule" id="PRU00278"/>
    </source>
</evidence>
<gene>
    <name evidence="8" type="ORF">CK510_10885</name>
</gene>
<evidence type="ECO:0000256" key="5">
    <source>
        <dbReference type="ARBA" id="ARBA00023235"/>
    </source>
</evidence>
<evidence type="ECO:0000259" key="7">
    <source>
        <dbReference type="PROSITE" id="PS50198"/>
    </source>
</evidence>
<keyword evidence="5 6" id="KW-0413">Isomerase</keyword>
<dbReference type="InterPro" id="IPR046357">
    <property type="entry name" value="PPIase_dom_sf"/>
</dbReference>
<name>A0A2A2TJZ2_9CYAN</name>
<accession>A0A2A2TJZ2</accession>
<evidence type="ECO:0000256" key="3">
    <source>
        <dbReference type="ARBA" id="ARBA00022729"/>
    </source>
</evidence>
<dbReference type="PROSITE" id="PS50198">
    <property type="entry name" value="PPIC_PPIASE_2"/>
    <property type="match status" value="1"/>
</dbReference>
<evidence type="ECO:0000313" key="9">
    <source>
        <dbReference type="Proteomes" id="UP000218238"/>
    </source>
</evidence>
<dbReference type="InterPro" id="IPR000297">
    <property type="entry name" value="PPIase_PpiC"/>
</dbReference>
<evidence type="ECO:0000256" key="4">
    <source>
        <dbReference type="ARBA" id="ARBA00023110"/>
    </source>
</evidence>
<dbReference type="Pfam" id="PF13145">
    <property type="entry name" value="Rotamase_2"/>
    <property type="match status" value="1"/>
</dbReference>
<evidence type="ECO:0000313" key="8">
    <source>
        <dbReference type="EMBL" id="PAX55878.1"/>
    </source>
</evidence>
<dbReference type="PANTHER" id="PTHR47245">
    <property type="entry name" value="PEPTIDYLPROLYL ISOMERASE"/>
    <property type="match status" value="1"/>
</dbReference>
<dbReference type="GO" id="GO:0003755">
    <property type="term" value="F:peptidyl-prolyl cis-trans isomerase activity"/>
    <property type="evidence" value="ECO:0007669"/>
    <property type="project" value="UniProtKB-KW"/>
</dbReference>
<keyword evidence="3" id="KW-0732">Signal</keyword>
<organism evidence="8 9">
    <name type="scientific">Brunnivagina elsteri CCALA 953</name>
    <dbReference type="NCBI Taxonomy" id="987040"/>
    <lineage>
        <taxon>Bacteria</taxon>
        <taxon>Bacillati</taxon>
        <taxon>Cyanobacteriota</taxon>
        <taxon>Cyanophyceae</taxon>
        <taxon>Nostocales</taxon>
        <taxon>Calotrichaceae</taxon>
        <taxon>Brunnivagina</taxon>
    </lineage>
</organism>